<dbReference type="Gene3D" id="2.120.10.30">
    <property type="entry name" value="TolB, C-terminal domain"/>
    <property type="match status" value="1"/>
</dbReference>
<dbReference type="Proteomes" id="UP001374803">
    <property type="component" value="Chromosome"/>
</dbReference>
<organism evidence="1 2">
    <name type="scientific">Pendulispora rubella</name>
    <dbReference type="NCBI Taxonomy" id="2741070"/>
    <lineage>
        <taxon>Bacteria</taxon>
        <taxon>Pseudomonadati</taxon>
        <taxon>Myxococcota</taxon>
        <taxon>Myxococcia</taxon>
        <taxon>Myxococcales</taxon>
        <taxon>Sorangiineae</taxon>
        <taxon>Pendulisporaceae</taxon>
        <taxon>Pendulispora</taxon>
    </lineage>
</organism>
<name>A0ABZ2L2N5_9BACT</name>
<evidence type="ECO:0000313" key="2">
    <source>
        <dbReference type="Proteomes" id="UP001374803"/>
    </source>
</evidence>
<dbReference type="Pfam" id="PF07676">
    <property type="entry name" value="PD40"/>
    <property type="match status" value="1"/>
</dbReference>
<accession>A0ABZ2L2N5</accession>
<dbReference type="SUPFAM" id="SSF82171">
    <property type="entry name" value="DPP6 N-terminal domain-like"/>
    <property type="match status" value="1"/>
</dbReference>
<protein>
    <submittedName>
        <fullName evidence="1">Uncharacterized protein</fullName>
    </submittedName>
</protein>
<dbReference type="InterPro" id="IPR011042">
    <property type="entry name" value="6-blade_b-propeller_TolB-like"/>
</dbReference>
<dbReference type="RefSeq" id="WP_394833880.1">
    <property type="nucleotide sequence ID" value="NZ_CP089929.1"/>
</dbReference>
<keyword evidence="2" id="KW-1185">Reference proteome</keyword>
<gene>
    <name evidence="1" type="ORF">LVJ94_45990</name>
</gene>
<reference evidence="1" key="1">
    <citation type="submission" date="2021-12" db="EMBL/GenBank/DDBJ databases">
        <title>Discovery of the Pendulisporaceae a myxobacterial family with distinct sporulation behavior and unique specialized metabolism.</title>
        <authorList>
            <person name="Garcia R."/>
            <person name="Popoff A."/>
            <person name="Bader C.D."/>
            <person name="Loehr J."/>
            <person name="Walesch S."/>
            <person name="Walt C."/>
            <person name="Boldt J."/>
            <person name="Bunk B."/>
            <person name="Haeckl F.J.F.P.J."/>
            <person name="Gunesch A.P."/>
            <person name="Birkelbach J."/>
            <person name="Nuebel U."/>
            <person name="Pietschmann T."/>
            <person name="Bach T."/>
            <person name="Mueller R."/>
        </authorList>
    </citation>
    <scope>NUCLEOTIDE SEQUENCE</scope>
    <source>
        <strain evidence="1">MSr11367</strain>
    </source>
</reference>
<dbReference type="InterPro" id="IPR011659">
    <property type="entry name" value="WD40"/>
</dbReference>
<dbReference type="EMBL" id="CP089983">
    <property type="protein sequence ID" value="WXB04243.1"/>
    <property type="molecule type" value="Genomic_DNA"/>
</dbReference>
<proteinExistence type="predicted"/>
<evidence type="ECO:0000313" key="1">
    <source>
        <dbReference type="EMBL" id="WXB04243.1"/>
    </source>
</evidence>
<sequence length="304" mass="33030">MAAVGIDLGCSDDDPAAVHDAGLTDRILQPPPEVDAGDAAVVSELPCDPSKPFGELQYVYGRPGSDVFGGRLTADEKTVYVATSPVATPYDLAYVTRADRNVPFSGEPTYLTELNTVYNEQWPWVNAKGTTLYYTANRDGGPLDNWGLFRAHRIDGGAFGDLERMSDAFKIPGNCGGPFILGGSELWFPVDGEIYRNLLEDGYVAAKVKGINDPTSVDDDPLPSADGKLVFFASNRPTNGARGEVDVWVARRNAEGDGVETPTNVRELNSEHSDWPTWLSEDGCRIYVTSDRTGERVLYMAARP</sequence>